<organism evidence="2 3">
    <name type="scientific">Parvularcula marina</name>
    <dbReference type="NCBI Taxonomy" id="2292771"/>
    <lineage>
        <taxon>Bacteria</taxon>
        <taxon>Pseudomonadati</taxon>
        <taxon>Pseudomonadota</taxon>
        <taxon>Alphaproteobacteria</taxon>
        <taxon>Parvularculales</taxon>
        <taxon>Parvularculaceae</taxon>
        <taxon>Parvularcula</taxon>
    </lineage>
</organism>
<accession>A0A371RFZ2</accession>
<evidence type="ECO:0008006" key="4">
    <source>
        <dbReference type="Google" id="ProtNLM"/>
    </source>
</evidence>
<feature type="signal peptide" evidence="1">
    <location>
        <begin position="1"/>
        <end position="19"/>
    </location>
</feature>
<keyword evidence="3" id="KW-1185">Reference proteome</keyword>
<sequence>MKKLLLAVLALSLFTPAYAKSDLPGADEVMSFSLDELVTLIKDAGWQAEPFNEDSLTGVTLTIGTRQLALVPTACVSSGNCKGLYTYALIPDNPGAADLNKFNLSHNPARAITQNGTLVLDNYIVGDYGVVRGSLAVHLLVQASLIDAWWQFRQGDKNEIDLSKSVAFSPLGEPALPLGMAGIDIKPLDMPETHRFHMLQANASRINSLD</sequence>
<name>A0A371RFZ2_9PROT</name>
<dbReference type="Proteomes" id="UP000264589">
    <property type="component" value="Unassembled WGS sequence"/>
</dbReference>
<proteinExistence type="predicted"/>
<feature type="chain" id="PRO_5016795429" description="YbjN domain-containing protein" evidence="1">
    <location>
        <begin position="20"/>
        <end position="210"/>
    </location>
</feature>
<keyword evidence="1" id="KW-0732">Signal</keyword>
<evidence type="ECO:0000313" key="3">
    <source>
        <dbReference type="Proteomes" id="UP000264589"/>
    </source>
</evidence>
<gene>
    <name evidence="2" type="ORF">DX908_03125</name>
</gene>
<protein>
    <recommendedName>
        <fullName evidence="4">YbjN domain-containing protein</fullName>
    </recommendedName>
</protein>
<evidence type="ECO:0000313" key="2">
    <source>
        <dbReference type="EMBL" id="RFB04362.1"/>
    </source>
</evidence>
<comment type="caution">
    <text evidence="2">The sequence shown here is derived from an EMBL/GenBank/DDBJ whole genome shotgun (WGS) entry which is preliminary data.</text>
</comment>
<dbReference type="AlphaFoldDB" id="A0A371RFZ2"/>
<reference evidence="2 3" key="1">
    <citation type="submission" date="2018-08" db="EMBL/GenBank/DDBJ databases">
        <title>Parvularcula sp. SM1705, isolated from surface water of the South Sea China.</title>
        <authorList>
            <person name="Sun L."/>
        </authorList>
    </citation>
    <scope>NUCLEOTIDE SEQUENCE [LARGE SCALE GENOMIC DNA]</scope>
    <source>
        <strain evidence="2 3">SM1705</strain>
    </source>
</reference>
<dbReference type="EMBL" id="QUQO01000001">
    <property type="protein sequence ID" value="RFB04362.1"/>
    <property type="molecule type" value="Genomic_DNA"/>
</dbReference>
<evidence type="ECO:0000256" key="1">
    <source>
        <dbReference type="SAM" id="SignalP"/>
    </source>
</evidence>
<dbReference type="InParanoid" id="A0A371RFZ2"/>